<proteinExistence type="predicted"/>
<evidence type="ECO:0008006" key="4">
    <source>
        <dbReference type="Google" id="ProtNLM"/>
    </source>
</evidence>
<protein>
    <recommendedName>
        <fullName evidence="4">CCHC-type domain-containing protein</fullName>
    </recommendedName>
</protein>
<accession>A0A9D4QD11</accession>
<dbReference type="Proteomes" id="UP000821837">
    <property type="component" value="Chromosome 10"/>
</dbReference>
<sequence length="337" mass="36681">MTVSKNKGKSKCRTQPATPQLPEQPAVNASGTETAPQSQCKKEVPRSANRTKLLNHKPPILLSRISFWDSFIQVVSTESDRAWRSRLRYRRGIIKVRVNRRRNIVAADVPSRKCLEELLGVTELCGIPVCARVPADRRYSTGYLHGVEGDPADDELLQCIESNVPVVSAVWNGNTVTLRFAGPAPSKHVCLFKLRCRVRPARPRPLQWLQCGRLGHVAASCRRANHCLRCGPPASAAICTYAQAGYSAPRPGPTPVHQQVGACSVLPSPASKSSPVTPAVTLSAEPVLTLRDDPRDAMIASLQLTLRAFSELLPSESSLKVIFLQAGGLQNTSSHHG</sequence>
<keyword evidence="3" id="KW-1185">Reference proteome</keyword>
<reference evidence="2" key="2">
    <citation type="submission" date="2021-09" db="EMBL/GenBank/DDBJ databases">
        <authorList>
            <person name="Jia N."/>
            <person name="Wang J."/>
            <person name="Shi W."/>
            <person name="Du L."/>
            <person name="Sun Y."/>
            <person name="Zhan W."/>
            <person name="Jiang J."/>
            <person name="Wang Q."/>
            <person name="Zhang B."/>
            <person name="Ji P."/>
            <person name="Sakyi L.B."/>
            <person name="Cui X."/>
            <person name="Yuan T."/>
            <person name="Jiang B."/>
            <person name="Yang W."/>
            <person name="Lam T.T.-Y."/>
            <person name="Chang Q."/>
            <person name="Ding S."/>
            <person name="Wang X."/>
            <person name="Zhu J."/>
            <person name="Ruan X."/>
            <person name="Zhao L."/>
            <person name="Wei J."/>
            <person name="Que T."/>
            <person name="Du C."/>
            <person name="Cheng J."/>
            <person name="Dai P."/>
            <person name="Han X."/>
            <person name="Huang E."/>
            <person name="Gao Y."/>
            <person name="Liu J."/>
            <person name="Shao H."/>
            <person name="Ye R."/>
            <person name="Li L."/>
            <person name="Wei W."/>
            <person name="Wang X."/>
            <person name="Wang C."/>
            <person name="Huo Q."/>
            <person name="Li W."/>
            <person name="Guo W."/>
            <person name="Chen H."/>
            <person name="Chen S."/>
            <person name="Zhou L."/>
            <person name="Zhou L."/>
            <person name="Ni X."/>
            <person name="Tian J."/>
            <person name="Zhou Y."/>
            <person name="Sheng Y."/>
            <person name="Liu T."/>
            <person name="Pan Y."/>
            <person name="Xia L."/>
            <person name="Li J."/>
            <person name="Zhao F."/>
            <person name="Cao W."/>
        </authorList>
    </citation>
    <scope>NUCLEOTIDE SEQUENCE</scope>
    <source>
        <strain evidence="2">Rsan-2018</strain>
        <tissue evidence="2">Larvae</tissue>
    </source>
</reference>
<evidence type="ECO:0000313" key="3">
    <source>
        <dbReference type="Proteomes" id="UP000821837"/>
    </source>
</evidence>
<evidence type="ECO:0000313" key="2">
    <source>
        <dbReference type="EMBL" id="KAH7975585.1"/>
    </source>
</evidence>
<feature type="region of interest" description="Disordered" evidence="1">
    <location>
        <begin position="1"/>
        <end position="48"/>
    </location>
</feature>
<reference evidence="2" key="1">
    <citation type="journal article" date="2020" name="Cell">
        <title>Large-Scale Comparative Analyses of Tick Genomes Elucidate Their Genetic Diversity and Vector Capacities.</title>
        <authorList>
            <consortium name="Tick Genome and Microbiome Consortium (TIGMIC)"/>
            <person name="Jia N."/>
            <person name="Wang J."/>
            <person name="Shi W."/>
            <person name="Du L."/>
            <person name="Sun Y."/>
            <person name="Zhan W."/>
            <person name="Jiang J.F."/>
            <person name="Wang Q."/>
            <person name="Zhang B."/>
            <person name="Ji P."/>
            <person name="Bell-Sakyi L."/>
            <person name="Cui X.M."/>
            <person name="Yuan T.T."/>
            <person name="Jiang B.G."/>
            <person name="Yang W.F."/>
            <person name="Lam T.T."/>
            <person name="Chang Q.C."/>
            <person name="Ding S.J."/>
            <person name="Wang X.J."/>
            <person name="Zhu J.G."/>
            <person name="Ruan X.D."/>
            <person name="Zhao L."/>
            <person name="Wei J.T."/>
            <person name="Ye R.Z."/>
            <person name="Que T.C."/>
            <person name="Du C.H."/>
            <person name="Zhou Y.H."/>
            <person name="Cheng J.X."/>
            <person name="Dai P.F."/>
            <person name="Guo W.B."/>
            <person name="Han X.H."/>
            <person name="Huang E.J."/>
            <person name="Li L.F."/>
            <person name="Wei W."/>
            <person name="Gao Y.C."/>
            <person name="Liu J.Z."/>
            <person name="Shao H.Z."/>
            <person name="Wang X."/>
            <person name="Wang C.C."/>
            <person name="Yang T.C."/>
            <person name="Huo Q.B."/>
            <person name="Li W."/>
            <person name="Chen H.Y."/>
            <person name="Chen S.E."/>
            <person name="Zhou L.G."/>
            <person name="Ni X.B."/>
            <person name="Tian J.H."/>
            <person name="Sheng Y."/>
            <person name="Liu T."/>
            <person name="Pan Y.S."/>
            <person name="Xia L.Y."/>
            <person name="Li J."/>
            <person name="Zhao F."/>
            <person name="Cao W.C."/>
        </authorList>
    </citation>
    <scope>NUCLEOTIDE SEQUENCE</scope>
    <source>
        <strain evidence="2">Rsan-2018</strain>
    </source>
</reference>
<dbReference type="EMBL" id="JABSTV010001246">
    <property type="protein sequence ID" value="KAH7975585.1"/>
    <property type="molecule type" value="Genomic_DNA"/>
</dbReference>
<dbReference type="VEuPathDB" id="VectorBase:RSAN_054314"/>
<gene>
    <name evidence="2" type="ORF">HPB52_003535</name>
</gene>
<feature type="compositionally biased region" description="Polar residues" evidence="1">
    <location>
        <begin position="27"/>
        <end position="39"/>
    </location>
</feature>
<name>A0A9D4QD11_RHISA</name>
<dbReference type="AlphaFoldDB" id="A0A9D4QD11"/>
<dbReference type="VEuPathDB" id="VectorBase:RSAN_042877"/>
<organism evidence="2 3">
    <name type="scientific">Rhipicephalus sanguineus</name>
    <name type="common">Brown dog tick</name>
    <name type="synonym">Ixodes sanguineus</name>
    <dbReference type="NCBI Taxonomy" id="34632"/>
    <lineage>
        <taxon>Eukaryota</taxon>
        <taxon>Metazoa</taxon>
        <taxon>Ecdysozoa</taxon>
        <taxon>Arthropoda</taxon>
        <taxon>Chelicerata</taxon>
        <taxon>Arachnida</taxon>
        <taxon>Acari</taxon>
        <taxon>Parasitiformes</taxon>
        <taxon>Ixodida</taxon>
        <taxon>Ixodoidea</taxon>
        <taxon>Ixodidae</taxon>
        <taxon>Rhipicephalinae</taxon>
        <taxon>Rhipicephalus</taxon>
        <taxon>Rhipicephalus</taxon>
    </lineage>
</organism>
<feature type="compositionally biased region" description="Basic residues" evidence="1">
    <location>
        <begin position="1"/>
        <end position="12"/>
    </location>
</feature>
<comment type="caution">
    <text evidence="2">The sequence shown here is derived from an EMBL/GenBank/DDBJ whole genome shotgun (WGS) entry which is preliminary data.</text>
</comment>
<evidence type="ECO:0000256" key="1">
    <source>
        <dbReference type="SAM" id="MobiDB-lite"/>
    </source>
</evidence>